<dbReference type="Gene3D" id="1.10.10.10">
    <property type="entry name" value="Winged helix-like DNA-binding domain superfamily/Winged helix DNA-binding domain"/>
    <property type="match status" value="1"/>
</dbReference>
<evidence type="ECO:0000256" key="1">
    <source>
        <dbReference type="ARBA" id="ARBA00010641"/>
    </source>
</evidence>
<dbReference type="InterPro" id="IPR000838">
    <property type="entry name" value="RNA_pol_sigma70_ECF_CS"/>
</dbReference>
<evidence type="ECO:0000259" key="7">
    <source>
        <dbReference type="Pfam" id="PF04542"/>
    </source>
</evidence>
<dbReference type="Pfam" id="PF08281">
    <property type="entry name" value="Sigma70_r4_2"/>
    <property type="match status" value="1"/>
</dbReference>
<organism evidence="9 10">
    <name type="scientific">Vicingus serpentipes</name>
    <dbReference type="NCBI Taxonomy" id="1926625"/>
    <lineage>
        <taxon>Bacteria</taxon>
        <taxon>Pseudomonadati</taxon>
        <taxon>Bacteroidota</taxon>
        <taxon>Flavobacteriia</taxon>
        <taxon>Flavobacteriales</taxon>
        <taxon>Vicingaceae</taxon>
        <taxon>Vicingus</taxon>
    </lineage>
</organism>
<dbReference type="Proteomes" id="UP000321721">
    <property type="component" value="Unassembled WGS sequence"/>
</dbReference>
<evidence type="ECO:0000256" key="2">
    <source>
        <dbReference type="ARBA" id="ARBA00023015"/>
    </source>
</evidence>
<keyword evidence="5 6" id="KW-0804">Transcription</keyword>
<name>A0A5C6RRH2_9FLAO</name>
<sequence length="171" mass="20169">MYSWAYHKTSNKELAEDLVQETFLSAFKAIDGFNFDSQPKTWLFRILNNKIIDYYRKKARSIESPTEDEMLSRKATDNLFDSKEHWNTTTTFGSWEEEEHLLDNLDFNNVLANCISKLPVKWRGAIESKYQSDKSAAEICKELNITSSNYWQLIHRAKLQLKICLEQNWTN</sequence>
<accession>A0A5C6RRH2</accession>
<dbReference type="PANTHER" id="PTHR43133">
    <property type="entry name" value="RNA POLYMERASE ECF-TYPE SIGMA FACTO"/>
    <property type="match status" value="1"/>
</dbReference>
<protein>
    <recommendedName>
        <fullName evidence="6">RNA polymerase sigma factor</fullName>
    </recommendedName>
</protein>
<dbReference type="SUPFAM" id="SSF88946">
    <property type="entry name" value="Sigma2 domain of RNA polymerase sigma factors"/>
    <property type="match status" value="1"/>
</dbReference>
<comment type="caution">
    <text evidence="9">The sequence shown here is derived from an EMBL/GenBank/DDBJ whole genome shotgun (WGS) entry which is preliminary data.</text>
</comment>
<keyword evidence="10" id="KW-1185">Reference proteome</keyword>
<dbReference type="PANTHER" id="PTHR43133:SF8">
    <property type="entry name" value="RNA POLYMERASE SIGMA FACTOR HI_1459-RELATED"/>
    <property type="match status" value="1"/>
</dbReference>
<dbReference type="EMBL" id="VOOS01000004">
    <property type="protein sequence ID" value="TXB64863.1"/>
    <property type="molecule type" value="Genomic_DNA"/>
</dbReference>
<dbReference type="InterPro" id="IPR013325">
    <property type="entry name" value="RNA_pol_sigma_r2"/>
</dbReference>
<dbReference type="GO" id="GO:0003677">
    <property type="term" value="F:DNA binding"/>
    <property type="evidence" value="ECO:0007669"/>
    <property type="project" value="UniProtKB-KW"/>
</dbReference>
<dbReference type="SUPFAM" id="SSF88659">
    <property type="entry name" value="Sigma3 and sigma4 domains of RNA polymerase sigma factors"/>
    <property type="match status" value="1"/>
</dbReference>
<dbReference type="InterPro" id="IPR036388">
    <property type="entry name" value="WH-like_DNA-bd_sf"/>
</dbReference>
<dbReference type="CDD" id="cd06171">
    <property type="entry name" value="Sigma70_r4"/>
    <property type="match status" value="1"/>
</dbReference>
<dbReference type="InterPro" id="IPR014284">
    <property type="entry name" value="RNA_pol_sigma-70_dom"/>
</dbReference>
<dbReference type="InterPro" id="IPR007627">
    <property type="entry name" value="RNA_pol_sigma70_r2"/>
</dbReference>
<dbReference type="Pfam" id="PF04542">
    <property type="entry name" value="Sigma70_r2"/>
    <property type="match status" value="1"/>
</dbReference>
<evidence type="ECO:0000256" key="3">
    <source>
        <dbReference type="ARBA" id="ARBA00023082"/>
    </source>
</evidence>
<evidence type="ECO:0000313" key="10">
    <source>
        <dbReference type="Proteomes" id="UP000321721"/>
    </source>
</evidence>
<keyword evidence="3 6" id="KW-0731">Sigma factor</keyword>
<dbReference type="PROSITE" id="PS01063">
    <property type="entry name" value="SIGMA70_ECF"/>
    <property type="match status" value="1"/>
</dbReference>
<dbReference type="GO" id="GO:0016987">
    <property type="term" value="F:sigma factor activity"/>
    <property type="evidence" value="ECO:0007669"/>
    <property type="project" value="UniProtKB-KW"/>
</dbReference>
<dbReference type="InterPro" id="IPR013324">
    <property type="entry name" value="RNA_pol_sigma_r3/r4-like"/>
</dbReference>
<dbReference type="InterPro" id="IPR013249">
    <property type="entry name" value="RNA_pol_sigma70_r4_t2"/>
</dbReference>
<reference evidence="9 10" key="1">
    <citation type="submission" date="2019-08" db="EMBL/GenBank/DDBJ databases">
        <title>Genome of Vicingus serpentipes NCIMB 15042.</title>
        <authorList>
            <person name="Bowman J.P."/>
        </authorList>
    </citation>
    <scope>NUCLEOTIDE SEQUENCE [LARGE SCALE GENOMIC DNA]</scope>
    <source>
        <strain evidence="9 10">NCIMB 15042</strain>
    </source>
</reference>
<evidence type="ECO:0000256" key="6">
    <source>
        <dbReference type="RuleBase" id="RU000716"/>
    </source>
</evidence>
<evidence type="ECO:0000256" key="4">
    <source>
        <dbReference type="ARBA" id="ARBA00023125"/>
    </source>
</evidence>
<evidence type="ECO:0000256" key="5">
    <source>
        <dbReference type="ARBA" id="ARBA00023163"/>
    </source>
</evidence>
<dbReference type="InterPro" id="IPR039425">
    <property type="entry name" value="RNA_pol_sigma-70-like"/>
</dbReference>
<evidence type="ECO:0000313" key="9">
    <source>
        <dbReference type="EMBL" id="TXB64863.1"/>
    </source>
</evidence>
<feature type="domain" description="RNA polymerase sigma-70 region 2" evidence="7">
    <location>
        <begin position="2"/>
        <end position="60"/>
    </location>
</feature>
<keyword evidence="2 6" id="KW-0805">Transcription regulation</keyword>
<dbReference type="GO" id="GO:0006352">
    <property type="term" value="P:DNA-templated transcription initiation"/>
    <property type="evidence" value="ECO:0007669"/>
    <property type="project" value="InterPro"/>
</dbReference>
<comment type="similarity">
    <text evidence="1 6">Belongs to the sigma-70 factor family. ECF subfamily.</text>
</comment>
<dbReference type="OrthoDB" id="9782108at2"/>
<proteinExistence type="inferred from homology"/>
<evidence type="ECO:0000259" key="8">
    <source>
        <dbReference type="Pfam" id="PF08281"/>
    </source>
</evidence>
<dbReference type="NCBIfam" id="TIGR02937">
    <property type="entry name" value="sigma70-ECF"/>
    <property type="match status" value="1"/>
</dbReference>
<feature type="domain" description="RNA polymerase sigma factor 70 region 4 type 2" evidence="8">
    <location>
        <begin position="111"/>
        <end position="161"/>
    </location>
</feature>
<dbReference type="Gene3D" id="1.10.1740.10">
    <property type="match status" value="1"/>
</dbReference>
<gene>
    <name evidence="9" type="ORF">FRY74_10340</name>
</gene>
<dbReference type="AlphaFoldDB" id="A0A5C6RRH2"/>
<keyword evidence="4 6" id="KW-0238">DNA-binding</keyword>